<feature type="active site" evidence="14">
    <location>
        <position position="247"/>
    </location>
</feature>
<dbReference type="PANTHER" id="PTHR30305:SF1">
    <property type="entry name" value="HPR KINASE_PHOSPHORYLASE"/>
    <property type="match status" value="1"/>
</dbReference>
<evidence type="ECO:0000256" key="2">
    <source>
        <dbReference type="ARBA" id="ARBA00001946"/>
    </source>
</evidence>
<dbReference type="GO" id="GO:0005524">
    <property type="term" value="F:ATP binding"/>
    <property type="evidence" value="ECO:0007669"/>
    <property type="project" value="UniProtKB-UniRule"/>
</dbReference>
<keyword evidence="4 14" id="KW-0723">Serine/threonine-protein kinase</keyword>
<keyword evidence="12 14" id="KW-0119">Carbohydrate metabolism</keyword>
<organism evidence="17 18">
    <name type="scientific">Lawsonibacter hominis</name>
    <dbReference type="NCBI Taxonomy" id="2763053"/>
    <lineage>
        <taxon>Bacteria</taxon>
        <taxon>Bacillati</taxon>
        <taxon>Bacillota</taxon>
        <taxon>Clostridia</taxon>
        <taxon>Eubacteriales</taxon>
        <taxon>Oscillospiraceae</taxon>
        <taxon>Lawsonibacter</taxon>
    </lineage>
</organism>
<dbReference type="SUPFAM" id="SSF75138">
    <property type="entry name" value="HprK N-terminal domain-like"/>
    <property type="match status" value="1"/>
</dbReference>
<keyword evidence="9 14" id="KW-0067">ATP-binding</keyword>
<dbReference type="InterPro" id="IPR028979">
    <property type="entry name" value="Ser_kin/Pase_Hpr-like_N_sf"/>
</dbReference>
<reference evidence="17" key="1">
    <citation type="submission" date="2020-08" db="EMBL/GenBank/DDBJ databases">
        <title>Genome public.</title>
        <authorList>
            <person name="Liu C."/>
            <person name="Sun Q."/>
        </authorList>
    </citation>
    <scope>NUCLEOTIDE SEQUENCE</scope>
    <source>
        <strain evidence="17">NSJ-51</strain>
    </source>
</reference>
<protein>
    <recommendedName>
        <fullName evidence="14">HPr kinase/phosphorylase</fullName>
        <shortName evidence="14">HPrK/P</shortName>
        <ecNumber evidence="14">2.7.11.-</ecNumber>
        <ecNumber evidence="14">2.7.4.-</ecNumber>
    </recommendedName>
    <alternativeName>
        <fullName evidence="14">HPr(Ser) kinase/phosphorylase</fullName>
    </alternativeName>
</protein>
<dbReference type="AlphaFoldDB" id="A0A8J6JDI2"/>
<keyword evidence="7 14" id="KW-0547">Nucleotide-binding</keyword>
<comment type="miscellaneous">
    <text evidence="14">Both phosphorylation and phosphorolysis are carried out by the same active site and suggest a common mechanism for both reactions.</text>
</comment>
<dbReference type="NCBIfam" id="TIGR00679">
    <property type="entry name" value="hpr-ser"/>
    <property type="match status" value="1"/>
</dbReference>
<dbReference type="SUPFAM" id="SSF53795">
    <property type="entry name" value="PEP carboxykinase-like"/>
    <property type="match status" value="1"/>
</dbReference>
<evidence type="ECO:0000259" key="16">
    <source>
        <dbReference type="Pfam" id="PF07475"/>
    </source>
</evidence>
<dbReference type="GO" id="GO:0004712">
    <property type="term" value="F:protein serine/threonine/tyrosine kinase activity"/>
    <property type="evidence" value="ECO:0007669"/>
    <property type="project" value="UniProtKB-UniRule"/>
</dbReference>
<accession>A0A8J6JDI2</accession>
<name>A0A8J6JDI2_9FIRM</name>
<comment type="catalytic activity">
    <reaction evidence="1 14">
        <text>[HPr protein]-L-serine + ATP = [HPr protein]-O-phospho-L-serine + ADP + H(+)</text>
        <dbReference type="Rhea" id="RHEA:46600"/>
        <dbReference type="Rhea" id="RHEA-COMP:11602"/>
        <dbReference type="Rhea" id="RHEA-COMP:11603"/>
        <dbReference type="ChEBI" id="CHEBI:15378"/>
        <dbReference type="ChEBI" id="CHEBI:29999"/>
        <dbReference type="ChEBI" id="CHEBI:30616"/>
        <dbReference type="ChEBI" id="CHEBI:83421"/>
        <dbReference type="ChEBI" id="CHEBI:456216"/>
    </reaction>
</comment>
<gene>
    <name evidence="14 17" type="primary">hprK</name>
    <name evidence="17" type="ORF">H8S57_06135</name>
</gene>
<evidence type="ECO:0000256" key="8">
    <source>
        <dbReference type="ARBA" id="ARBA00022777"/>
    </source>
</evidence>
<feature type="binding site" evidence="14">
    <location>
        <begin position="157"/>
        <end position="164"/>
    </location>
    <ligand>
        <name>ATP</name>
        <dbReference type="ChEBI" id="CHEBI:30616"/>
    </ligand>
</feature>
<keyword evidence="8 14" id="KW-0418">Kinase</keyword>
<comment type="domain">
    <text evidence="14">The Walker A ATP-binding motif also binds Pi and PPi.</text>
</comment>
<dbReference type="EC" id="2.7.4.-" evidence="14"/>
<dbReference type="GO" id="GO:0004674">
    <property type="term" value="F:protein serine/threonine kinase activity"/>
    <property type="evidence" value="ECO:0007669"/>
    <property type="project" value="UniProtKB-KW"/>
</dbReference>
<proteinExistence type="inferred from homology"/>
<dbReference type="Proteomes" id="UP000661435">
    <property type="component" value="Unassembled WGS sequence"/>
</dbReference>
<dbReference type="InterPro" id="IPR011126">
    <property type="entry name" value="Hpr_kin/Pase_Hpr_N"/>
</dbReference>
<evidence type="ECO:0000256" key="12">
    <source>
        <dbReference type="ARBA" id="ARBA00023277"/>
    </source>
</evidence>
<evidence type="ECO:0000256" key="1">
    <source>
        <dbReference type="ARBA" id="ARBA00001120"/>
    </source>
</evidence>
<keyword evidence="6 14" id="KW-0479">Metal-binding</keyword>
<dbReference type="InterPro" id="IPR027417">
    <property type="entry name" value="P-loop_NTPase"/>
</dbReference>
<feature type="binding site" evidence="14">
    <location>
        <position position="164"/>
    </location>
    <ligand>
        <name>Mg(2+)</name>
        <dbReference type="ChEBI" id="CHEBI:18420"/>
    </ligand>
</feature>
<dbReference type="InterPro" id="IPR011104">
    <property type="entry name" value="Hpr_kin/Pase_C"/>
</dbReference>
<dbReference type="InterPro" id="IPR003755">
    <property type="entry name" value="HPr(Ser)_kin/Pase"/>
</dbReference>
<evidence type="ECO:0000313" key="17">
    <source>
        <dbReference type="EMBL" id="MBC5733302.1"/>
    </source>
</evidence>
<sequence>MESLYSVKLGKLIQEFNLEVLRGAEGYAERPIRTEDVNRPGLQLTGFFDYFDPKRLQVIGRVETTYLSGLTEEQRRESFEQLLSQEIPALIISRGMEPYPECMEMAEKYDRTILRSQDTTSVFMSNVIAALKNYLSPRITRHGVLVDVYGEGVLLLGESGVGKSETAIELVKRGHRLIADDAVEIKRTAAMRLMGSAPELIRHYIELRGIGVIDVRRLFGMSAVKDEAEIDMVINLEQWKDGAMYDRLGLENLYTTILDVQVPSLTVPVKPGRNLAVIVEVAAMNNRHKKMGYNAALEFTKQINEHFDQAMSAQMKQE</sequence>
<dbReference type="Gene3D" id="3.40.1390.20">
    <property type="entry name" value="HprK N-terminal domain-like"/>
    <property type="match status" value="1"/>
</dbReference>
<dbReference type="GO" id="GO:0000155">
    <property type="term" value="F:phosphorelay sensor kinase activity"/>
    <property type="evidence" value="ECO:0007669"/>
    <property type="project" value="InterPro"/>
</dbReference>
<comment type="cofactor">
    <cofactor evidence="2 14">
        <name>Mg(2+)</name>
        <dbReference type="ChEBI" id="CHEBI:18420"/>
    </cofactor>
</comment>
<evidence type="ECO:0000256" key="11">
    <source>
        <dbReference type="ARBA" id="ARBA00023268"/>
    </source>
</evidence>
<evidence type="ECO:0000259" key="15">
    <source>
        <dbReference type="Pfam" id="PF02603"/>
    </source>
</evidence>
<dbReference type="Pfam" id="PF07475">
    <property type="entry name" value="Hpr_kinase_C"/>
    <property type="match status" value="1"/>
</dbReference>
<evidence type="ECO:0000256" key="5">
    <source>
        <dbReference type="ARBA" id="ARBA00022679"/>
    </source>
</evidence>
<dbReference type="RefSeq" id="WP_186907187.1">
    <property type="nucleotide sequence ID" value="NZ_JACOPP010000005.1"/>
</dbReference>
<feature type="domain" description="HPr(Ser) kinase/phosphorylase N-terminal" evidence="15">
    <location>
        <begin position="7"/>
        <end position="131"/>
    </location>
</feature>
<dbReference type="EMBL" id="JACOPP010000005">
    <property type="protein sequence ID" value="MBC5733302.1"/>
    <property type="molecule type" value="Genomic_DNA"/>
</dbReference>
<dbReference type="CDD" id="cd01918">
    <property type="entry name" value="HprK_C"/>
    <property type="match status" value="1"/>
</dbReference>
<dbReference type="FunFam" id="3.40.50.300:FF:000174">
    <property type="entry name" value="HPr kinase/phosphorylase"/>
    <property type="match status" value="1"/>
</dbReference>
<evidence type="ECO:0000256" key="4">
    <source>
        <dbReference type="ARBA" id="ARBA00022527"/>
    </source>
</evidence>
<feature type="region of interest" description="Important for the catalytic mechanism of both phosphorylation and dephosphorylation" evidence="14">
    <location>
        <begin position="205"/>
        <end position="214"/>
    </location>
</feature>
<dbReference type="EC" id="2.7.11.-" evidence="14"/>
<evidence type="ECO:0000256" key="13">
    <source>
        <dbReference type="ARBA" id="ARBA00047657"/>
    </source>
</evidence>
<comment type="similarity">
    <text evidence="3 14">Belongs to the HPrK/P family.</text>
</comment>
<evidence type="ECO:0000256" key="9">
    <source>
        <dbReference type="ARBA" id="ARBA00022840"/>
    </source>
</evidence>
<evidence type="ECO:0000256" key="10">
    <source>
        <dbReference type="ARBA" id="ARBA00022842"/>
    </source>
</evidence>
<dbReference type="HAMAP" id="MF_01249">
    <property type="entry name" value="HPr_kinase"/>
    <property type="match status" value="1"/>
</dbReference>
<evidence type="ECO:0000256" key="7">
    <source>
        <dbReference type="ARBA" id="ARBA00022741"/>
    </source>
</evidence>
<comment type="catalytic activity">
    <reaction evidence="13 14">
        <text>[HPr protein]-O-phospho-L-serine + phosphate + H(+) = [HPr protein]-L-serine + diphosphate</text>
        <dbReference type="Rhea" id="RHEA:46604"/>
        <dbReference type="Rhea" id="RHEA-COMP:11602"/>
        <dbReference type="Rhea" id="RHEA-COMP:11603"/>
        <dbReference type="ChEBI" id="CHEBI:15378"/>
        <dbReference type="ChEBI" id="CHEBI:29999"/>
        <dbReference type="ChEBI" id="CHEBI:33019"/>
        <dbReference type="ChEBI" id="CHEBI:43474"/>
        <dbReference type="ChEBI" id="CHEBI:83421"/>
    </reaction>
</comment>
<comment type="subunit">
    <text evidence="14">Homohexamer.</text>
</comment>
<feature type="binding site" evidence="14">
    <location>
        <position position="206"/>
    </location>
    <ligand>
        <name>Mg(2+)</name>
        <dbReference type="ChEBI" id="CHEBI:18420"/>
    </ligand>
</feature>
<keyword evidence="18" id="KW-1185">Reference proteome</keyword>
<feature type="active site" evidence="14">
    <location>
        <position position="163"/>
    </location>
</feature>
<dbReference type="GO" id="GO:0000287">
    <property type="term" value="F:magnesium ion binding"/>
    <property type="evidence" value="ECO:0007669"/>
    <property type="project" value="UniProtKB-UniRule"/>
</dbReference>
<dbReference type="PANTHER" id="PTHR30305">
    <property type="entry name" value="PROTEIN YJDM-RELATED"/>
    <property type="match status" value="1"/>
</dbReference>
<keyword evidence="10 14" id="KW-0460">Magnesium</keyword>
<dbReference type="Gene3D" id="3.40.50.300">
    <property type="entry name" value="P-loop containing nucleotide triphosphate hydrolases"/>
    <property type="match status" value="1"/>
</dbReference>
<evidence type="ECO:0000256" key="6">
    <source>
        <dbReference type="ARBA" id="ARBA00022723"/>
    </source>
</evidence>
<evidence type="ECO:0000256" key="14">
    <source>
        <dbReference type="HAMAP-Rule" id="MF_01249"/>
    </source>
</evidence>
<keyword evidence="5 14" id="KW-0808">Transferase</keyword>
<feature type="active site" description="Proton acceptor; for phosphorylation activity. Proton donor; for dephosphorylation activity" evidence="14">
    <location>
        <position position="181"/>
    </location>
</feature>
<feature type="region of interest" description="Important for the catalytic mechanism of dephosphorylation" evidence="14">
    <location>
        <begin position="268"/>
        <end position="273"/>
    </location>
</feature>
<comment type="function">
    <text evidence="14">Catalyzes the ATP- as well as the pyrophosphate-dependent phosphorylation of a specific serine residue in HPr, a phosphocarrier protein of the phosphoenolpyruvate-dependent sugar phosphotransferase system (PTS). HprK/P also catalyzes the pyrophosphate-producing, inorganic phosphate-dependent dephosphorylation (phosphorolysis) of seryl-phosphorylated HPr (P-Ser-HPr). The two antagonistic activities of HprK/P are regulated by several intracellular metabolites, which change their concentration in response to the absence or presence of rapidly metabolisable carbon sources (glucose, fructose, etc.) in the growth medium. Therefore, by controlling the phosphorylation state of HPr, HPrK/P is a sensor enzyme that plays a major role in the regulation of carbon metabolism and sugar transport: it mediates carbon catabolite repression (CCR), and regulates PTS-catalyzed carbohydrate uptake and inducer exclusion.</text>
</comment>
<dbReference type="Pfam" id="PF02603">
    <property type="entry name" value="Hpr_kinase_N"/>
    <property type="match status" value="1"/>
</dbReference>
<dbReference type="GO" id="GO:0006109">
    <property type="term" value="P:regulation of carbohydrate metabolic process"/>
    <property type="evidence" value="ECO:0007669"/>
    <property type="project" value="UniProtKB-UniRule"/>
</dbReference>
<comment type="caution">
    <text evidence="17">The sequence shown here is derived from an EMBL/GenBank/DDBJ whole genome shotgun (WGS) entry which is preliminary data.</text>
</comment>
<feature type="active site" evidence="14">
    <location>
        <position position="142"/>
    </location>
</feature>
<keyword evidence="11 14" id="KW-0511">Multifunctional enzyme</keyword>
<evidence type="ECO:0000256" key="3">
    <source>
        <dbReference type="ARBA" id="ARBA00006883"/>
    </source>
</evidence>
<evidence type="ECO:0000313" key="18">
    <source>
        <dbReference type="Proteomes" id="UP000661435"/>
    </source>
</evidence>
<feature type="domain" description="HPr kinase/phosphorylase C-terminal" evidence="16">
    <location>
        <begin position="134"/>
        <end position="302"/>
    </location>
</feature>